<comment type="similarity">
    <text evidence="1">Belongs to the metallophosphoesterase superfamily. YfcE family.</text>
</comment>
<dbReference type="EMBL" id="MWBO01000008">
    <property type="protein sequence ID" value="OQA53224.1"/>
    <property type="molecule type" value="Genomic_DNA"/>
</dbReference>
<reference evidence="3" key="1">
    <citation type="submission" date="2017-02" db="EMBL/GenBank/DDBJ databases">
        <title>Delving into the versatile metabolic prowess of the omnipresent phylum Bacteroidetes.</title>
        <authorList>
            <person name="Nobu M.K."/>
            <person name="Mei R."/>
            <person name="Narihiro T."/>
            <person name="Kuroda K."/>
            <person name="Liu W.-T."/>
        </authorList>
    </citation>
    <scope>NUCLEOTIDE SEQUENCE</scope>
    <source>
        <strain evidence="3">ADurb.Bin280</strain>
    </source>
</reference>
<proteinExistence type="inferred from homology"/>
<dbReference type="SUPFAM" id="SSF56300">
    <property type="entry name" value="Metallo-dependent phosphatases"/>
    <property type="match status" value="1"/>
</dbReference>
<dbReference type="Pfam" id="PF12850">
    <property type="entry name" value="Metallophos_2"/>
    <property type="match status" value="1"/>
</dbReference>
<dbReference type="Proteomes" id="UP000485367">
    <property type="component" value="Unassembled WGS sequence"/>
</dbReference>
<evidence type="ECO:0000256" key="1">
    <source>
        <dbReference type="ARBA" id="ARBA00008950"/>
    </source>
</evidence>
<gene>
    <name evidence="3" type="ORF">BWY43_00151</name>
</gene>
<feature type="domain" description="Calcineurin-like phosphoesterase" evidence="2">
    <location>
        <begin position="1"/>
        <end position="148"/>
    </location>
</feature>
<name>A0A1V5SG08_9BACT</name>
<evidence type="ECO:0000259" key="2">
    <source>
        <dbReference type="Pfam" id="PF12850"/>
    </source>
</evidence>
<protein>
    <submittedName>
        <fullName evidence="3">Calcineurin-like phosphoesterase superfamily domain protein</fullName>
    </submittedName>
</protein>
<dbReference type="InterPro" id="IPR029052">
    <property type="entry name" value="Metallo-depent_PP-like"/>
</dbReference>
<accession>A0A1V5SG08</accession>
<sequence length="184" mass="21042">MKLALISDLHSQKACLRSVEKISNQQKIGGIICSGDNTVGDDAEFIRQIFSILKREGKRGFFIWGNSDQENVRKEILENDFNIHLEKKEFLSLKIFGLSYMEDYVAFDSSLVKGSIFVTHQPPIQQALLKKCQNAPLMHISGHLHKKAFVKEYPATTHIQVPTLIDGRYALLDEKTKEVEFEYI</sequence>
<dbReference type="AlphaFoldDB" id="A0A1V5SG08"/>
<dbReference type="Gene3D" id="3.60.21.10">
    <property type="match status" value="1"/>
</dbReference>
<comment type="caution">
    <text evidence="3">The sequence shown here is derived from an EMBL/GenBank/DDBJ whole genome shotgun (WGS) entry which is preliminary data.</text>
</comment>
<evidence type="ECO:0000313" key="3">
    <source>
        <dbReference type="EMBL" id="OQA53224.1"/>
    </source>
</evidence>
<organism evidence="3">
    <name type="scientific">candidate division WS2 bacterium ADurb.Bin280</name>
    <dbReference type="NCBI Taxonomy" id="1852829"/>
    <lineage>
        <taxon>Bacteria</taxon>
        <taxon>candidate division WS2</taxon>
    </lineage>
</organism>
<dbReference type="InterPro" id="IPR024654">
    <property type="entry name" value="Calcineurin-like_PHP_lpxH"/>
</dbReference>